<dbReference type="EMBL" id="AUSU01009824">
    <property type="protein sequence ID" value="EPS57796.1"/>
    <property type="molecule type" value="Genomic_DNA"/>
</dbReference>
<protein>
    <recommendedName>
        <fullName evidence="8">C3H1-type domain-containing protein</fullName>
    </recommendedName>
</protein>
<dbReference type="InterPro" id="IPR045234">
    <property type="entry name" value="Unkempt-like"/>
</dbReference>
<keyword evidence="2" id="KW-0677">Repeat</keyword>
<dbReference type="FunFam" id="3.30.1370.210:FF:000009">
    <property type="entry name" value="Zinc finger CCCH domain-containing protein 66"/>
    <property type="match status" value="1"/>
</dbReference>
<dbReference type="GO" id="GO:0006355">
    <property type="term" value="P:regulation of DNA-templated transcription"/>
    <property type="evidence" value="ECO:0007669"/>
    <property type="project" value="UniProtKB-ARBA"/>
</dbReference>
<dbReference type="InterPro" id="IPR057444">
    <property type="entry name" value="Znf-CCCH_AtC3H23-like"/>
</dbReference>
<evidence type="ECO:0000313" key="10">
    <source>
        <dbReference type="Proteomes" id="UP000015453"/>
    </source>
</evidence>
<feature type="compositionally biased region" description="Pro residues" evidence="7">
    <location>
        <begin position="230"/>
        <end position="244"/>
    </location>
</feature>
<evidence type="ECO:0000256" key="7">
    <source>
        <dbReference type="SAM" id="MobiDB-lite"/>
    </source>
</evidence>
<name>S8C014_9LAMI</name>
<reference evidence="9 10" key="1">
    <citation type="journal article" date="2013" name="BMC Genomics">
        <title>The miniature genome of a carnivorous plant Genlisea aurea contains a low number of genes and short non-coding sequences.</title>
        <authorList>
            <person name="Leushkin E.V."/>
            <person name="Sutormin R.A."/>
            <person name="Nabieva E.R."/>
            <person name="Penin A.A."/>
            <person name="Kondrashov A.S."/>
            <person name="Logacheva M.D."/>
        </authorList>
    </citation>
    <scope>NUCLEOTIDE SEQUENCE [LARGE SCALE GENOMIC DNA]</scope>
</reference>
<organism evidence="9 10">
    <name type="scientific">Genlisea aurea</name>
    <dbReference type="NCBI Taxonomy" id="192259"/>
    <lineage>
        <taxon>Eukaryota</taxon>
        <taxon>Viridiplantae</taxon>
        <taxon>Streptophyta</taxon>
        <taxon>Embryophyta</taxon>
        <taxon>Tracheophyta</taxon>
        <taxon>Spermatophyta</taxon>
        <taxon>Magnoliopsida</taxon>
        <taxon>eudicotyledons</taxon>
        <taxon>Gunneridae</taxon>
        <taxon>Pentapetalae</taxon>
        <taxon>asterids</taxon>
        <taxon>lamiids</taxon>
        <taxon>Lamiales</taxon>
        <taxon>Lentibulariaceae</taxon>
        <taxon>Genlisea</taxon>
    </lineage>
</organism>
<proteinExistence type="predicted"/>
<sequence length="368" mass="40197">KVMMAGNRPRSNPTVQIPGWDHRYAEDPTVHIQSPISHGLSAGGSPDGPHFEQALAALQRFLPSNSDDAFVAEGEDFDVPVDAFSCDNFRMFEFKVKKCALARSHDWTACPFAHPGEKARRRDPRKCHYSGTACPEFRKGACKRGDACEYSHGVFECWLHPARYRTQPCKDGTHCRRRVCFFAHTPEQLRVLPYSSAASPEASPGRFVQDSNTFFSAGPFGTSPTSALYSPPPSPPTSGSPPVSPSGSMTLSQLASSMRSLHINKMKLNLGLSGSPPSWGLGVGSPPTVRPGFISLPSTPIPAGKTPRGLAWGPPYEEEPEVERVESGKELRERIYAKLGKENSLHRVGRVDPSVNLVQDFGWVGELV</sequence>
<evidence type="ECO:0000256" key="6">
    <source>
        <dbReference type="PROSITE-ProRule" id="PRU00723"/>
    </source>
</evidence>
<dbReference type="Proteomes" id="UP000015453">
    <property type="component" value="Unassembled WGS sequence"/>
</dbReference>
<feature type="region of interest" description="Disordered" evidence="7">
    <location>
        <begin position="225"/>
        <end position="252"/>
    </location>
</feature>
<dbReference type="InterPro" id="IPR000571">
    <property type="entry name" value="Znf_CCCH"/>
</dbReference>
<evidence type="ECO:0000256" key="1">
    <source>
        <dbReference type="ARBA" id="ARBA00022723"/>
    </source>
</evidence>
<keyword evidence="1 6" id="KW-0479">Metal-binding</keyword>
<dbReference type="Pfam" id="PF18044">
    <property type="entry name" value="zf-CCCH_4"/>
    <property type="match status" value="1"/>
</dbReference>
<dbReference type="PANTHER" id="PTHR14493">
    <property type="entry name" value="UNKEMPT FAMILY MEMBER"/>
    <property type="match status" value="1"/>
</dbReference>
<dbReference type="Gene3D" id="3.30.1370.210">
    <property type="match status" value="1"/>
</dbReference>
<feature type="non-terminal residue" evidence="9">
    <location>
        <position position="368"/>
    </location>
</feature>
<dbReference type="Pfam" id="PF25512">
    <property type="entry name" value="zf-CCCH_AtC3H23"/>
    <property type="match status" value="1"/>
</dbReference>
<keyword evidence="4 6" id="KW-0862">Zinc</keyword>
<gene>
    <name evidence="9" type="ORF">M569_17020</name>
</gene>
<dbReference type="PROSITE" id="PS50103">
    <property type="entry name" value="ZF_C3H1"/>
    <property type="match status" value="1"/>
</dbReference>
<dbReference type="AlphaFoldDB" id="S8C014"/>
<comment type="caution">
    <text evidence="9">The sequence shown here is derived from an EMBL/GenBank/DDBJ whole genome shotgun (WGS) entry which is preliminary data.</text>
</comment>
<accession>S8C014</accession>
<dbReference type="InterPro" id="IPR041367">
    <property type="entry name" value="Znf-CCCH_4"/>
</dbReference>
<keyword evidence="10" id="KW-1185">Reference proteome</keyword>
<evidence type="ECO:0000256" key="5">
    <source>
        <dbReference type="ARBA" id="ARBA00023125"/>
    </source>
</evidence>
<evidence type="ECO:0000256" key="4">
    <source>
        <dbReference type="ARBA" id="ARBA00022833"/>
    </source>
</evidence>
<dbReference type="GO" id="GO:0008270">
    <property type="term" value="F:zinc ion binding"/>
    <property type="evidence" value="ECO:0007669"/>
    <property type="project" value="UniProtKB-KW"/>
</dbReference>
<evidence type="ECO:0000256" key="2">
    <source>
        <dbReference type="ARBA" id="ARBA00022737"/>
    </source>
</evidence>
<evidence type="ECO:0000259" key="8">
    <source>
        <dbReference type="PROSITE" id="PS50103"/>
    </source>
</evidence>
<evidence type="ECO:0000256" key="3">
    <source>
        <dbReference type="ARBA" id="ARBA00022771"/>
    </source>
</evidence>
<evidence type="ECO:0000313" key="9">
    <source>
        <dbReference type="EMBL" id="EPS57796.1"/>
    </source>
</evidence>
<feature type="zinc finger region" description="C3H1-type" evidence="6">
    <location>
        <begin position="129"/>
        <end position="155"/>
    </location>
</feature>
<dbReference type="OrthoDB" id="410307at2759"/>
<feature type="domain" description="C3H1-type" evidence="8">
    <location>
        <begin position="129"/>
        <end position="155"/>
    </location>
</feature>
<dbReference type="PANTHER" id="PTHR14493:SF147">
    <property type="entry name" value="ZINC FINGER CCCH DOMAIN-CONTAINING PROTEIN 23"/>
    <property type="match status" value="1"/>
</dbReference>
<dbReference type="GO" id="GO:0003677">
    <property type="term" value="F:DNA binding"/>
    <property type="evidence" value="ECO:0007669"/>
    <property type="project" value="UniProtKB-KW"/>
</dbReference>
<dbReference type="SMART" id="SM00356">
    <property type="entry name" value="ZnF_C3H1"/>
    <property type="match status" value="2"/>
</dbReference>
<keyword evidence="5" id="KW-0238">DNA-binding</keyword>
<feature type="non-terminal residue" evidence="9">
    <location>
        <position position="1"/>
    </location>
</feature>
<keyword evidence="3 6" id="KW-0863">Zinc-finger</keyword>